<dbReference type="InParanoid" id="K3YXM0"/>
<dbReference type="HOGENOM" id="CLU_3035939_0_0_1"/>
<protein>
    <submittedName>
        <fullName evidence="1">Uncharacterized protein</fullName>
    </submittedName>
</protein>
<keyword evidence="2" id="KW-1185">Reference proteome</keyword>
<dbReference type="EnsemblPlants" id="KQL30371">
    <property type="protein sequence ID" value="KQL30371"/>
    <property type="gene ID" value="SETIT_019016mg"/>
</dbReference>
<organism evidence="1 2">
    <name type="scientific">Setaria italica</name>
    <name type="common">Foxtail millet</name>
    <name type="synonym">Panicum italicum</name>
    <dbReference type="NCBI Taxonomy" id="4555"/>
    <lineage>
        <taxon>Eukaryota</taxon>
        <taxon>Viridiplantae</taxon>
        <taxon>Streptophyta</taxon>
        <taxon>Embryophyta</taxon>
        <taxon>Tracheophyta</taxon>
        <taxon>Spermatophyta</taxon>
        <taxon>Magnoliopsida</taxon>
        <taxon>Liliopsida</taxon>
        <taxon>Poales</taxon>
        <taxon>Poaceae</taxon>
        <taxon>PACMAD clade</taxon>
        <taxon>Panicoideae</taxon>
        <taxon>Panicodae</taxon>
        <taxon>Paniceae</taxon>
        <taxon>Cenchrinae</taxon>
        <taxon>Setaria</taxon>
    </lineage>
</organism>
<evidence type="ECO:0000313" key="2">
    <source>
        <dbReference type="Proteomes" id="UP000004995"/>
    </source>
</evidence>
<accession>K3YXM0</accession>
<reference evidence="1" key="2">
    <citation type="submission" date="2018-08" db="UniProtKB">
        <authorList>
            <consortium name="EnsemblPlants"/>
        </authorList>
    </citation>
    <scope>IDENTIFICATION</scope>
    <source>
        <strain evidence="1">Yugu1</strain>
    </source>
</reference>
<dbReference type="Gramene" id="KQL30371">
    <property type="protein sequence ID" value="KQL30371"/>
    <property type="gene ID" value="SETIT_019016mg"/>
</dbReference>
<dbReference type="AlphaFoldDB" id="K3YXM0"/>
<dbReference type="EMBL" id="AGNK02000425">
    <property type="status" value="NOT_ANNOTATED_CDS"/>
    <property type="molecule type" value="Genomic_DNA"/>
</dbReference>
<proteinExistence type="predicted"/>
<evidence type="ECO:0000313" key="1">
    <source>
        <dbReference type="EnsemblPlants" id="KQL30371"/>
    </source>
</evidence>
<name>K3YXM0_SETIT</name>
<sequence length="55" mass="6172">MPASAHRRSARTGGSALFLIRDRRAGTAPTRPEIVATQAPICRTKWFKDFTVSKW</sequence>
<dbReference type="Proteomes" id="UP000004995">
    <property type="component" value="Unassembled WGS sequence"/>
</dbReference>
<reference evidence="2" key="1">
    <citation type="journal article" date="2012" name="Nat. Biotechnol.">
        <title>Reference genome sequence of the model plant Setaria.</title>
        <authorList>
            <person name="Bennetzen J.L."/>
            <person name="Schmutz J."/>
            <person name="Wang H."/>
            <person name="Percifield R."/>
            <person name="Hawkins J."/>
            <person name="Pontaroli A.C."/>
            <person name="Estep M."/>
            <person name="Feng L."/>
            <person name="Vaughn J.N."/>
            <person name="Grimwood J."/>
            <person name="Jenkins J."/>
            <person name="Barry K."/>
            <person name="Lindquist E."/>
            <person name="Hellsten U."/>
            <person name="Deshpande S."/>
            <person name="Wang X."/>
            <person name="Wu X."/>
            <person name="Mitros T."/>
            <person name="Triplett J."/>
            <person name="Yang X."/>
            <person name="Ye C.Y."/>
            <person name="Mauro-Herrera M."/>
            <person name="Wang L."/>
            <person name="Li P."/>
            <person name="Sharma M."/>
            <person name="Sharma R."/>
            <person name="Ronald P.C."/>
            <person name="Panaud O."/>
            <person name="Kellogg E.A."/>
            <person name="Brutnell T.P."/>
            <person name="Doust A.N."/>
            <person name="Tuskan G.A."/>
            <person name="Rokhsar D."/>
            <person name="Devos K.M."/>
        </authorList>
    </citation>
    <scope>NUCLEOTIDE SEQUENCE [LARGE SCALE GENOMIC DNA]</scope>
    <source>
        <strain evidence="2">cv. Yugu1</strain>
    </source>
</reference>